<organism evidence="1 2">
    <name type="scientific">Alternaria alternata</name>
    <name type="common">Alternaria rot fungus</name>
    <name type="synonym">Torula alternata</name>
    <dbReference type="NCBI Taxonomy" id="5599"/>
    <lineage>
        <taxon>Eukaryota</taxon>
        <taxon>Fungi</taxon>
        <taxon>Dikarya</taxon>
        <taxon>Ascomycota</taxon>
        <taxon>Pezizomycotina</taxon>
        <taxon>Dothideomycetes</taxon>
        <taxon>Pleosporomycetidae</taxon>
        <taxon>Pleosporales</taxon>
        <taxon>Pleosporineae</taxon>
        <taxon>Pleosporaceae</taxon>
        <taxon>Alternaria</taxon>
        <taxon>Alternaria sect. Alternaria</taxon>
        <taxon>Alternaria alternata complex</taxon>
    </lineage>
</organism>
<sequence length="93" mass="10600">MSAMIKLKLLVHTTFSAKTPSRHFFRRLTISTFAEATDCGEFRYSCKVQMTSATPVDHQPRHYGQGEGAGNANQMQYVQTIHWQKDDPDRHGT</sequence>
<evidence type="ECO:0000313" key="2">
    <source>
        <dbReference type="Proteomes" id="UP000291422"/>
    </source>
</evidence>
<gene>
    <name evidence="1" type="ORF">AA0117_g11992</name>
</gene>
<accession>A0A4V1WQ24</accession>
<name>A0A4V1WQ24_ALTAL</name>
<dbReference type="EMBL" id="PDXD01000061">
    <property type="protein sequence ID" value="RYN66096.1"/>
    <property type="molecule type" value="Genomic_DNA"/>
</dbReference>
<dbReference type="Proteomes" id="UP000291422">
    <property type="component" value="Unassembled WGS sequence"/>
</dbReference>
<evidence type="ECO:0000313" key="1">
    <source>
        <dbReference type="EMBL" id="RYN66096.1"/>
    </source>
</evidence>
<proteinExistence type="predicted"/>
<dbReference type="AlphaFoldDB" id="A0A4V1WQ24"/>
<comment type="caution">
    <text evidence="1">The sequence shown here is derived from an EMBL/GenBank/DDBJ whole genome shotgun (WGS) entry which is preliminary data.</text>
</comment>
<protein>
    <submittedName>
        <fullName evidence="1">Uncharacterized protein</fullName>
    </submittedName>
</protein>
<reference evidence="2" key="1">
    <citation type="journal article" date="2019" name="bioRxiv">
        <title>Genomics, evolutionary history and diagnostics of the Alternaria alternata species group including apple and Asian pear pathotypes.</title>
        <authorList>
            <person name="Armitage A.D."/>
            <person name="Cockerton H.M."/>
            <person name="Sreenivasaprasad S."/>
            <person name="Woodhall J.W."/>
            <person name="Lane C.R."/>
            <person name="Harrison R.J."/>
            <person name="Clarkson J.P."/>
        </authorList>
    </citation>
    <scope>NUCLEOTIDE SEQUENCE [LARGE SCALE GENOMIC DNA]</scope>
    <source>
        <strain evidence="2">FERA 1177</strain>
    </source>
</reference>